<dbReference type="RefSeq" id="WP_014189255.1">
    <property type="nucleotide sequence ID" value="NC_016586.1"/>
</dbReference>
<dbReference type="EMBL" id="FQ311870">
    <property type="protein sequence ID" value="CBS89843.1"/>
    <property type="molecule type" value="Genomic_DNA"/>
</dbReference>
<keyword evidence="1" id="KW-0614">Plasmid</keyword>
<protein>
    <submittedName>
        <fullName evidence="1">Uncharacterized protein</fullName>
    </submittedName>
</protein>
<organism evidence="1 2">
    <name type="scientific">Azospirillum lipoferum (strain 4B)</name>
    <dbReference type="NCBI Taxonomy" id="862719"/>
    <lineage>
        <taxon>Bacteria</taxon>
        <taxon>Pseudomonadati</taxon>
        <taxon>Pseudomonadota</taxon>
        <taxon>Alphaproteobacteria</taxon>
        <taxon>Rhodospirillales</taxon>
        <taxon>Azospirillaceae</taxon>
        <taxon>Azospirillum</taxon>
    </lineage>
</organism>
<dbReference type="OrthoDB" id="9811334at2"/>
<dbReference type="Proteomes" id="UP000005667">
    <property type="component" value="Plasmid AZO_p2"/>
</dbReference>
<accession>G7ZDZ5</accession>
<dbReference type="AlphaFoldDB" id="G7ZDZ5"/>
<sequence>MTDPAAADWTTEKVLEILRAQAAQGEHPSAQVFLADNVTATEVGDRARDIVTTAAAKTSSPDATINHVRRFAKSFSVSAAPDVIAAIAECRDVKSILPNRIDDVYPKPVGKSPA</sequence>
<dbReference type="KEGG" id="ali:AZOLI_p20734"/>
<geneLocation type="plasmid" evidence="1 2">
    <name>AZO_p2</name>
</geneLocation>
<keyword evidence="2" id="KW-1185">Reference proteome</keyword>
<reference evidence="2" key="1">
    <citation type="journal article" date="2011" name="PLoS Genet.">
        <title>Azospirillum genomes reveal transition of bacteria from aquatic to terrestrial environments.</title>
        <authorList>
            <person name="Wisniewski-Dye F."/>
            <person name="Borziak K."/>
            <person name="Khalsa-Moyers G."/>
            <person name="Alexandre G."/>
            <person name="Sukharnikov L.O."/>
            <person name="Wuichet K."/>
            <person name="Hurst G.B."/>
            <person name="McDonald W.H."/>
            <person name="Robertson J.S."/>
            <person name="Barbe V."/>
            <person name="Calteau A."/>
            <person name="Rouy Z."/>
            <person name="Mangenot S."/>
            <person name="Prigent-Combaret C."/>
            <person name="Normand P."/>
            <person name="Boyer M."/>
            <person name="Siguier P."/>
            <person name="Dessaux Y."/>
            <person name="Elmerich C."/>
            <person name="Condemine G."/>
            <person name="Krishnen G."/>
            <person name="Kennedy I."/>
            <person name="Paterson A.H."/>
            <person name="Gonzalez V."/>
            <person name="Mavingui P."/>
            <person name="Zhulin I.B."/>
        </authorList>
    </citation>
    <scope>NUCLEOTIDE SEQUENCE [LARGE SCALE GENOMIC DNA]</scope>
    <source>
        <strain evidence="2">4B</strain>
    </source>
</reference>
<dbReference type="HOGENOM" id="CLU_2115955_0_0_5"/>
<evidence type="ECO:0000313" key="2">
    <source>
        <dbReference type="Proteomes" id="UP000005667"/>
    </source>
</evidence>
<gene>
    <name evidence="1" type="ordered locus">AZOLI_p20734</name>
</gene>
<proteinExistence type="predicted"/>
<name>G7ZDZ5_AZOL4</name>
<evidence type="ECO:0000313" key="1">
    <source>
        <dbReference type="EMBL" id="CBS89843.1"/>
    </source>
</evidence>